<feature type="domain" description="NERD" evidence="1">
    <location>
        <begin position="6"/>
        <end position="65"/>
    </location>
</feature>
<evidence type="ECO:0000259" key="1">
    <source>
        <dbReference type="Pfam" id="PF08378"/>
    </source>
</evidence>
<reference evidence="2 3" key="1">
    <citation type="submission" date="2017-08" db="EMBL/GenBank/DDBJ databases">
        <title>Infants hospitalized years apart are colonized by the same room-sourced microbial strains.</title>
        <authorList>
            <person name="Brooks B."/>
            <person name="Olm M.R."/>
            <person name="Firek B.A."/>
            <person name="Baker R."/>
            <person name="Thomas B.C."/>
            <person name="Morowitz M.J."/>
            <person name="Banfield J.F."/>
        </authorList>
    </citation>
    <scope>NUCLEOTIDE SEQUENCE [LARGE SCALE GENOMIC DNA]</scope>
    <source>
        <strain evidence="2">S2_003_000_R2_14</strain>
    </source>
</reference>
<evidence type="ECO:0000313" key="2">
    <source>
        <dbReference type="EMBL" id="PZR09821.1"/>
    </source>
</evidence>
<protein>
    <recommendedName>
        <fullName evidence="1">NERD domain-containing protein</fullName>
    </recommendedName>
</protein>
<name>A0A2W5VHM6_9BACT</name>
<dbReference type="InterPro" id="IPR011528">
    <property type="entry name" value="NERD"/>
</dbReference>
<dbReference type="EMBL" id="QFQP01000019">
    <property type="protein sequence ID" value="PZR09821.1"/>
    <property type="molecule type" value="Genomic_DNA"/>
</dbReference>
<dbReference type="Pfam" id="PF08378">
    <property type="entry name" value="NERD"/>
    <property type="match status" value="1"/>
</dbReference>
<comment type="caution">
    <text evidence="2">The sequence shown here is derived from an EMBL/GenBank/DDBJ whole genome shotgun (WGS) entry which is preliminary data.</text>
</comment>
<accession>A0A2W5VHM6</accession>
<sequence>MTIDLTAKVLSELDPRHWTVRHDVTIAPNVNVKHLVVGPPGVFAIDSRFRAGEVFVDRAAVWVNGQATDLVDRAVGVAQLVYGKLRSWVTPVLAVDGDVRGEDDPEGLVVVTIDRLFRFLQSESPRLPRHAVERISRLIADDHTWDI</sequence>
<dbReference type="AlphaFoldDB" id="A0A2W5VHM6"/>
<proteinExistence type="predicted"/>
<gene>
    <name evidence="2" type="ORF">DI536_21000</name>
</gene>
<evidence type="ECO:0000313" key="3">
    <source>
        <dbReference type="Proteomes" id="UP000249061"/>
    </source>
</evidence>
<organism evidence="2 3">
    <name type="scientific">Archangium gephyra</name>
    <dbReference type="NCBI Taxonomy" id="48"/>
    <lineage>
        <taxon>Bacteria</taxon>
        <taxon>Pseudomonadati</taxon>
        <taxon>Myxococcota</taxon>
        <taxon>Myxococcia</taxon>
        <taxon>Myxococcales</taxon>
        <taxon>Cystobacterineae</taxon>
        <taxon>Archangiaceae</taxon>
        <taxon>Archangium</taxon>
    </lineage>
</organism>
<dbReference type="Proteomes" id="UP000249061">
    <property type="component" value="Unassembled WGS sequence"/>
</dbReference>